<sequence length="667" mass="75817">MDQICSLKQPSVLRSKLTDLKAETFFRDILLEMHERCPRALDFLMFMACPVQLKMLEESYVIQAMYAMAMYSRNCQLIAFQNVLLPHLLGQMHTMGLSVPEQTKLTLLDELGKINGKEVIAVLNQGKTLKITVDNIDGRIKANQVRLDGGNRDFHYTHWSVIIDRFHPRDLQDPSIEPKAVSAGGPDPKTLLFSKEEHASLRKCYSWLVQRILIEDVPALSVFCSVVHPVLNHKYRKVIMKDPKSLTNCVQIMDTILGTLQSLYTTAGRGEDFENTATIPLGGDQLTRVTFDSARYLRAGTHTRTERLEHFTPVIEELFHVQQDLLECSSCGIVQKVYFLKLVYHRRSLTAREAGSLANYRAVLHRTNVNGQVKANGYEAHKDFLLTVTRPSRHDISQQKKLVGKKVSPIIDTIMCTYSAPHDTQVLIRHKGISYHVTIPAENAGKTIELQLNELLLSTGINVPTQVENVEEIEDDVQKYSISLSRVARYFILFCEAIKASDINMITVVMKRFIPLFIGLSSYKSKYAIECVDFLTKTECYLSEYDSRPGKNKPAEMQQENNIKLVKHVIRGLGAGKTDKAMMRVSKAAPVVSELWTSKHRAEKKKKKSKSLKEDLLVLSTKLRALRPFKANTRRQMESFKTLSGNIIGQVDKLKVQEFVIRHSRRA</sequence>
<feature type="domain" description="DUF6589" evidence="1">
    <location>
        <begin position="189"/>
        <end position="605"/>
    </location>
</feature>
<gene>
    <name evidence="2" type="ORF">MAR_019323</name>
</gene>
<dbReference type="Proteomes" id="UP001164746">
    <property type="component" value="Chromosome 6"/>
</dbReference>
<dbReference type="EMBL" id="CP111017">
    <property type="protein sequence ID" value="WAR09365.1"/>
    <property type="molecule type" value="Genomic_DNA"/>
</dbReference>
<accession>A0ABY7EH91</accession>
<feature type="non-terminal residue" evidence="2">
    <location>
        <position position="1"/>
    </location>
</feature>
<dbReference type="Pfam" id="PF20231">
    <property type="entry name" value="DUF6589"/>
    <property type="match status" value="1"/>
</dbReference>
<proteinExistence type="predicted"/>
<name>A0ABY7EH91_MYAAR</name>
<keyword evidence="3" id="KW-1185">Reference proteome</keyword>
<organism evidence="2 3">
    <name type="scientific">Mya arenaria</name>
    <name type="common">Soft-shell clam</name>
    <dbReference type="NCBI Taxonomy" id="6604"/>
    <lineage>
        <taxon>Eukaryota</taxon>
        <taxon>Metazoa</taxon>
        <taxon>Spiralia</taxon>
        <taxon>Lophotrochozoa</taxon>
        <taxon>Mollusca</taxon>
        <taxon>Bivalvia</taxon>
        <taxon>Autobranchia</taxon>
        <taxon>Heteroconchia</taxon>
        <taxon>Euheterodonta</taxon>
        <taxon>Imparidentia</taxon>
        <taxon>Neoheterodontei</taxon>
        <taxon>Myida</taxon>
        <taxon>Myoidea</taxon>
        <taxon>Myidae</taxon>
        <taxon>Mya</taxon>
    </lineage>
</organism>
<evidence type="ECO:0000259" key="1">
    <source>
        <dbReference type="Pfam" id="PF20231"/>
    </source>
</evidence>
<dbReference type="InterPro" id="IPR046496">
    <property type="entry name" value="DUF6589"/>
</dbReference>
<evidence type="ECO:0000313" key="2">
    <source>
        <dbReference type="EMBL" id="WAR09365.1"/>
    </source>
</evidence>
<evidence type="ECO:0000313" key="3">
    <source>
        <dbReference type="Proteomes" id="UP001164746"/>
    </source>
</evidence>
<protein>
    <recommendedName>
        <fullName evidence="1">DUF6589 domain-containing protein</fullName>
    </recommendedName>
</protein>
<reference evidence="2" key="1">
    <citation type="submission" date="2022-11" db="EMBL/GenBank/DDBJ databases">
        <title>Centuries of genome instability and evolution in soft-shell clam transmissible cancer (bioRxiv).</title>
        <authorList>
            <person name="Hart S.F.M."/>
            <person name="Yonemitsu M.A."/>
            <person name="Giersch R.M."/>
            <person name="Beal B.F."/>
            <person name="Arriagada G."/>
            <person name="Davis B.W."/>
            <person name="Ostrander E.A."/>
            <person name="Goff S.P."/>
            <person name="Metzger M.J."/>
        </authorList>
    </citation>
    <scope>NUCLEOTIDE SEQUENCE</scope>
    <source>
        <strain evidence="2">MELC-2E11</strain>
        <tissue evidence="2">Siphon/mantle</tissue>
    </source>
</reference>